<dbReference type="Proteomes" id="UP001140087">
    <property type="component" value="Unassembled WGS sequence"/>
</dbReference>
<organism evidence="1 2">
    <name type="scientific">Coemansia helicoidea</name>
    <dbReference type="NCBI Taxonomy" id="1286919"/>
    <lineage>
        <taxon>Eukaryota</taxon>
        <taxon>Fungi</taxon>
        <taxon>Fungi incertae sedis</taxon>
        <taxon>Zoopagomycota</taxon>
        <taxon>Kickxellomycotina</taxon>
        <taxon>Kickxellomycetes</taxon>
        <taxon>Kickxellales</taxon>
        <taxon>Kickxellaceae</taxon>
        <taxon>Coemansia</taxon>
    </lineage>
</organism>
<feature type="non-terminal residue" evidence="1">
    <location>
        <position position="336"/>
    </location>
</feature>
<evidence type="ECO:0000313" key="2">
    <source>
        <dbReference type="Proteomes" id="UP001140087"/>
    </source>
</evidence>
<protein>
    <submittedName>
        <fullName evidence="1">Nitrogen permease regulator 2</fullName>
    </submittedName>
</protein>
<dbReference type="EMBL" id="JANBUN010004034">
    <property type="protein sequence ID" value="KAJ2788575.1"/>
    <property type="molecule type" value="Genomic_DNA"/>
</dbReference>
<sequence length="336" mass="37729">MAFVSSGFPEIRAIFLAQFHPDQGPIVRLSVPEDAVDSRKRAYGGAPGDSGTPAVGEGDGPQNLVRLVSRPASGKPAVDSNKIDFNSIETTVIPKLTLFERLITVNTGRFKVMCYPIAVEGNYARNELIFNMCFAFDIDADTVCYGPVVKRVGCLLKDLETTGRLLSDPDGARPLKTMMRQLVNNLNNHGEYQIELDLKGLLQPIASTGFSIKLFPYYKAPRDIRPFDVPVKLVDFELAKSKSAQTVYQKNLPGDILWDLVLERVTTCIDNVNHVRRIARLAQMEEETVVLALKHLDYYGCIALVDIFKFSNIYEAQHQMRELLRDPNLQRECLEY</sequence>
<accession>A0ACC1KE14</accession>
<reference evidence="1" key="1">
    <citation type="submission" date="2022-07" db="EMBL/GenBank/DDBJ databases">
        <title>Phylogenomic reconstructions and comparative analyses of Kickxellomycotina fungi.</title>
        <authorList>
            <person name="Reynolds N.K."/>
            <person name="Stajich J.E."/>
            <person name="Barry K."/>
            <person name="Grigoriev I.V."/>
            <person name="Crous P."/>
            <person name="Smith M.E."/>
        </authorList>
    </citation>
    <scope>NUCLEOTIDE SEQUENCE</scope>
    <source>
        <strain evidence="1">BCRC 34780</strain>
    </source>
</reference>
<keyword evidence="2" id="KW-1185">Reference proteome</keyword>
<evidence type="ECO:0000313" key="1">
    <source>
        <dbReference type="EMBL" id="KAJ2788575.1"/>
    </source>
</evidence>
<comment type="caution">
    <text evidence="1">The sequence shown here is derived from an EMBL/GenBank/DDBJ whole genome shotgun (WGS) entry which is preliminary data.</text>
</comment>
<proteinExistence type="predicted"/>
<name>A0ACC1KE14_9FUNG</name>
<gene>
    <name evidence="1" type="primary">NPR2_2</name>
    <name evidence="1" type="ORF">H4R21_006969</name>
</gene>